<gene>
    <name evidence="13" type="ORF">RI196_02495</name>
</gene>
<dbReference type="Gene3D" id="3.40.710.10">
    <property type="entry name" value="DD-peptidase/beta-lactamase superfamily"/>
    <property type="match status" value="1"/>
</dbReference>
<dbReference type="InterPro" id="IPR012338">
    <property type="entry name" value="Beta-lactam/transpept-like"/>
</dbReference>
<evidence type="ECO:0000256" key="3">
    <source>
        <dbReference type="ARBA" id="ARBA00022676"/>
    </source>
</evidence>
<dbReference type="InterPro" id="IPR023346">
    <property type="entry name" value="Lysozyme-like_dom_sf"/>
</dbReference>
<keyword evidence="1" id="KW-0121">Carboxypeptidase</keyword>
<dbReference type="InterPro" id="IPR036950">
    <property type="entry name" value="PBP_transglycosylase"/>
</dbReference>
<feature type="compositionally biased region" description="Basic and acidic residues" evidence="9">
    <location>
        <begin position="660"/>
        <end position="722"/>
    </location>
</feature>
<proteinExistence type="predicted"/>
<keyword evidence="10" id="KW-0812">Transmembrane</keyword>
<keyword evidence="2" id="KW-0645">Protease</keyword>
<dbReference type="InterPro" id="IPR050396">
    <property type="entry name" value="Glycosyltr_51/Transpeptidase"/>
</dbReference>
<evidence type="ECO:0000259" key="12">
    <source>
        <dbReference type="Pfam" id="PF00912"/>
    </source>
</evidence>
<dbReference type="PANTHER" id="PTHR32282:SF29">
    <property type="entry name" value="PENICILLIN-BINDING PROTEIN 1A"/>
    <property type="match status" value="1"/>
</dbReference>
<evidence type="ECO:0000256" key="9">
    <source>
        <dbReference type="SAM" id="MobiDB-lite"/>
    </source>
</evidence>
<dbReference type="Pfam" id="PF00905">
    <property type="entry name" value="Transpeptidase"/>
    <property type="match status" value="1"/>
</dbReference>
<keyword evidence="5" id="KW-0378">Hydrolase</keyword>
<keyword evidence="10" id="KW-0472">Membrane</keyword>
<dbReference type="InterPro" id="IPR001264">
    <property type="entry name" value="Glyco_trans_51"/>
</dbReference>
<comment type="catalytic activity">
    <reaction evidence="7">
        <text>Preferential cleavage: (Ac)2-L-Lys-D-Ala-|-D-Ala. Also transpeptidation of peptidyl-alanyl moieties that are N-acyl substituents of D-alanine.</text>
        <dbReference type="EC" id="3.4.16.4"/>
    </reaction>
</comment>
<name>A0ABY9WFM3_9BACI</name>
<evidence type="ECO:0000259" key="11">
    <source>
        <dbReference type="Pfam" id="PF00905"/>
    </source>
</evidence>
<dbReference type="Pfam" id="PF00912">
    <property type="entry name" value="Transgly"/>
    <property type="match status" value="1"/>
</dbReference>
<accession>A0ABY9WFM3</accession>
<evidence type="ECO:0000256" key="4">
    <source>
        <dbReference type="ARBA" id="ARBA00022679"/>
    </source>
</evidence>
<dbReference type="Proteomes" id="UP001303701">
    <property type="component" value="Chromosome"/>
</dbReference>
<dbReference type="Gene3D" id="1.10.3810.10">
    <property type="entry name" value="Biosynthetic peptidoglycan transglycosylase-like"/>
    <property type="match status" value="1"/>
</dbReference>
<evidence type="ECO:0000313" key="13">
    <source>
        <dbReference type="EMBL" id="WNF33580.1"/>
    </source>
</evidence>
<evidence type="ECO:0000256" key="8">
    <source>
        <dbReference type="ARBA" id="ARBA00049902"/>
    </source>
</evidence>
<feature type="compositionally biased region" description="Low complexity" evidence="9">
    <location>
        <begin position="746"/>
        <end position="764"/>
    </location>
</feature>
<evidence type="ECO:0000313" key="14">
    <source>
        <dbReference type="Proteomes" id="UP001303701"/>
    </source>
</evidence>
<evidence type="ECO:0000256" key="10">
    <source>
        <dbReference type="SAM" id="Phobius"/>
    </source>
</evidence>
<dbReference type="InterPro" id="IPR001460">
    <property type="entry name" value="PCN-bd_Tpept"/>
</dbReference>
<dbReference type="GeneID" id="301124809"/>
<keyword evidence="3" id="KW-0328">Glycosyltransferase</keyword>
<keyword evidence="10" id="KW-1133">Transmembrane helix</keyword>
<evidence type="ECO:0000256" key="2">
    <source>
        <dbReference type="ARBA" id="ARBA00022670"/>
    </source>
</evidence>
<evidence type="ECO:0000256" key="6">
    <source>
        <dbReference type="ARBA" id="ARBA00023268"/>
    </source>
</evidence>
<dbReference type="NCBIfam" id="TIGR02074">
    <property type="entry name" value="PBP_1a_fam"/>
    <property type="match status" value="1"/>
</dbReference>
<dbReference type="SUPFAM" id="SSF56601">
    <property type="entry name" value="beta-lactamase/transpeptidase-like"/>
    <property type="match status" value="1"/>
</dbReference>
<keyword evidence="6" id="KW-0511">Multifunctional enzyme</keyword>
<evidence type="ECO:0000256" key="1">
    <source>
        <dbReference type="ARBA" id="ARBA00022645"/>
    </source>
</evidence>
<feature type="transmembrane region" description="Helical" evidence="10">
    <location>
        <begin position="24"/>
        <end position="51"/>
    </location>
</feature>
<dbReference type="PANTHER" id="PTHR32282">
    <property type="entry name" value="BINDING PROTEIN TRANSPEPTIDASE, PUTATIVE-RELATED"/>
    <property type="match status" value="1"/>
</dbReference>
<keyword evidence="14" id="KW-1185">Reference proteome</keyword>
<reference evidence="13 14" key="1">
    <citation type="submission" date="2023-09" db="EMBL/GenBank/DDBJ databases">
        <title>Different Types of Thermotolerant Ring-Cleaving Dioxygenases derived from Aeribacillus composti HB-1 applied for multiple aromatic hydrocarbons removal.</title>
        <authorList>
            <person name="Cao L."/>
            <person name="Li M."/>
            <person name="Ma T."/>
        </authorList>
    </citation>
    <scope>NUCLEOTIDE SEQUENCE [LARGE SCALE GENOMIC DNA]</scope>
    <source>
        <strain evidence="13 14">HB-1</strain>
    </source>
</reference>
<sequence>MGDQYQTRMEKRQKKKSASKKSPLIKIMTAFILAIIVMMTAGGIVVLSYIISAPALDPKLLKDPLSSTVYDMYNEKVRDISGSEHRKIIKIENIPKNVQNAFIATEDVRFFEHNGIDFKRIAGATVANVKEGFGAEGGSTITQQVVKNSFLTPEKTLKRKIQEAYLAVQLERRYSKEDILEMYLNKVYFGQGAYGVATAAETYFNKSVKKLTISEAALLAGLPQRPSEYDPFKNPDLAEKRRNIVLSLMRKHGFITEKEEQDAKAIPVEKLLKKKKEGPKYQAFIDQVIKDIVDAGISEKDIYTGGLKIYTTLDPEAQKFTEKVLTTDQYIYYPDDQFRAGVVLLDTQTGAVRAIGGNRNSDQEIQRGFNYATQTKRQPGSTIKPILDYGPGIEHFKWSTYKQFIDEPLTIHGKEIKNWDGQYRGSISMRKALQWSYNIPAVKAFLEVGEDRAKEFAEKLGIPLDQIYPSYAIGGFNKGVSPLQLAGAYAAFGNEGVYHKPFTVRKVVYPNGKEIDLSSKPVKAMSDYTAYMMTDMLKTVVKEGTGRLANIPGLPLAGKTGTTNLPENIRGDGTSDAWFVGYTTRYAAAVWTGYDQTTQETYVTNEKAKISRLIFKEIMSHVSEKIETPDFEKPDSVVERVVGGRTELFVRGTPIPAIPKQKEKDKKEDQKQDQVKDNEQEQKQEKENQEPKEENNQNDMDKEQQENSEDNKEQPEDNKEIEQPNQPPANEQPQPQPPANNGSDQGNGQKPPGGNNGTDGSNNNGNGGSNSNGNDSGSSSNNGPGKGAGTTNPNGKSQSEKQSTDNGSP</sequence>
<dbReference type="RefSeq" id="WP_311066837.1">
    <property type="nucleotide sequence ID" value="NZ_CP134501.1"/>
</dbReference>
<evidence type="ECO:0000256" key="7">
    <source>
        <dbReference type="ARBA" id="ARBA00034000"/>
    </source>
</evidence>
<dbReference type="EMBL" id="CP134501">
    <property type="protein sequence ID" value="WNF33580.1"/>
    <property type="molecule type" value="Genomic_DNA"/>
</dbReference>
<feature type="domain" description="Penicillin-binding protein transpeptidase" evidence="11">
    <location>
        <begin position="341"/>
        <end position="619"/>
    </location>
</feature>
<protein>
    <submittedName>
        <fullName evidence="13">PBP1A family penicillin-binding protein</fullName>
    </submittedName>
</protein>
<evidence type="ECO:0000256" key="5">
    <source>
        <dbReference type="ARBA" id="ARBA00022801"/>
    </source>
</evidence>
<feature type="compositionally biased region" description="Low complexity" evidence="9">
    <location>
        <begin position="771"/>
        <end position="783"/>
    </location>
</feature>
<feature type="domain" description="Glycosyl transferase family 51" evidence="12">
    <location>
        <begin position="77"/>
        <end position="249"/>
    </location>
</feature>
<keyword evidence="4" id="KW-0808">Transferase</keyword>
<comment type="catalytic activity">
    <reaction evidence="8">
        <text>[GlcNAc-(1-&gt;4)-Mur2Ac(oyl-L-Ala-gamma-D-Glu-L-Lys-D-Ala-D-Ala)](n)-di-trans,octa-cis-undecaprenyl diphosphate + beta-D-GlcNAc-(1-&gt;4)-Mur2Ac(oyl-L-Ala-gamma-D-Glu-L-Lys-D-Ala-D-Ala)-di-trans,octa-cis-undecaprenyl diphosphate = [GlcNAc-(1-&gt;4)-Mur2Ac(oyl-L-Ala-gamma-D-Glu-L-Lys-D-Ala-D-Ala)](n+1)-di-trans,octa-cis-undecaprenyl diphosphate + di-trans,octa-cis-undecaprenyl diphosphate + H(+)</text>
        <dbReference type="Rhea" id="RHEA:23708"/>
        <dbReference type="Rhea" id="RHEA-COMP:9602"/>
        <dbReference type="Rhea" id="RHEA-COMP:9603"/>
        <dbReference type="ChEBI" id="CHEBI:15378"/>
        <dbReference type="ChEBI" id="CHEBI:58405"/>
        <dbReference type="ChEBI" id="CHEBI:60033"/>
        <dbReference type="ChEBI" id="CHEBI:78435"/>
        <dbReference type="EC" id="2.4.99.28"/>
    </reaction>
</comment>
<organism evidence="13 14">
    <name type="scientific">Aeribacillus composti</name>
    <dbReference type="NCBI Taxonomy" id="1868734"/>
    <lineage>
        <taxon>Bacteria</taxon>
        <taxon>Bacillati</taxon>
        <taxon>Bacillota</taxon>
        <taxon>Bacilli</taxon>
        <taxon>Bacillales</taxon>
        <taxon>Bacillaceae</taxon>
        <taxon>Aeribacillus</taxon>
    </lineage>
</organism>
<feature type="region of interest" description="Disordered" evidence="9">
    <location>
        <begin position="652"/>
        <end position="809"/>
    </location>
</feature>
<dbReference type="SUPFAM" id="SSF53955">
    <property type="entry name" value="Lysozyme-like"/>
    <property type="match status" value="1"/>
</dbReference>